<comment type="subcellular location">
    <subcellularLocation>
        <location evidence="1">Cell membrane</location>
        <topology evidence="1">Multi-pass membrane protein</topology>
    </subcellularLocation>
</comment>
<dbReference type="Proteomes" id="UP000295678">
    <property type="component" value="Unassembled WGS sequence"/>
</dbReference>
<gene>
    <name evidence="7" type="ORF">EDC22_102241</name>
</gene>
<dbReference type="GO" id="GO:0005886">
    <property type="term" value="C:plasma membrane"/>
    <property type="evidence" value="ECO:0007669"/>
    <property type="project" value="UniProtKB-SubCell"/>
</dbReference>
<evidence type="ECO:0000256" key="5">
    <source>
        <dbReference type="ARBA" id="ARBA00023136"/>
    </source>
</evidence>
<dbReference type="RefSeq" id="WP_132805329.1">
    <property type="nucleotide sequence ID" value="NZ_SMAK01000002.1"/>
</dbReference>
<dbReference type="InterPro" id="IPR001851">
    <property type="entry name" value="ABC_transp_permease"/>
</dbReference>
<dbReference type="PANTHER" id="PTHR30482:SF17">
    <property type="entry name" value="ABC TRANSPORTER ATP-BINDING PROTEIN"/>
    <property type="match status" value="1"/>
</dbReference>
<evidence type="ECO:0000313" key="7">
    <source>
        <dbReference type="EMBL" id="TCT12556.1"/>
    </source>
</evidence>
<feature type="transmembrane region" description="Helical" evidence="6">
    <location>
        <begin position="304"/>
        <end position="323"/>
    </location>
</feature>
<dbReference type="OrthoDB" id="9804361at2"/>
<evidence type="ECO:0000256" key="1">
    <source>
        <dbReference type="ARBA" id="ARBA00004651"/>
    </source>
</evidence>
<keyword evidence="2" id="KW-1003">Cell membrane</keyword>
<proteinExistence type="predicted"/>
<accession>A0A4R3MG85</accession>
<keyword evidence="4 6" id="KW-1133">Transmembrane helix</keyword>
<feature type="transmembrane region" description="Helical" evidence="6">
    <location>
        <begin position="173"/>
        <end position="197"/>
    </location>
</feature>
<feature type="transmembrane region" description="Helical" evidence="6">
    <location>
        <begin position="36"/>
        <end position="57"/>
    </location>
</feature>
<sequence length="336" mass="36185">MPASWERPLLIGGLILLIAFPFLAEATGNAYMTSTLTRILILAIAAVSLDLILGYCGLVSFGHAAYLGVGAYVVAILSFHAYDGSDLLGLPGTTYAPLVWPLAILVSALAALAIGALSLRTSGVYFIMITLAFAQMLFFLFVSLQRYGGDDGLFMFAGRSELPGIGIDDDRTFYFVALAALTGFVLLCRAIVASRFGRVLQGIRQNERRMVMLGFPVYRYKLVAFVIAGAGAGLAGALLANHTRFVSPDMLHWTKSGDILIMVILGGIGTLTGPILGAGAFLAIEEFLPVVFGDMGFELLKDHWRVVFGPMLIVFVLFARRGIYGMLFPRRNGDGH</sequence>
<evidence type="ECO:0000256" key="4">
    <source>
        <dbReference type="ARBA" id="ARBA00022989"/>
    </source>
</evidence>
<feature type="transmembrane region" description="Helical" evidence="6">
    <location>
        <begin position="218"/>
        <end position="239"/>
    </location>
</feature>
<feature type="transmembrane region" description="Helical" evidence="6">
    <location>
        <begin position="94"/>
        <end position="117"/>
    </location>
</feature>
<evidence type="ECO:0000256" key="3">
    <source>
        <dbReference type="ARBA" id="ARBA00022692"/>
    </source>
</evidence>
<dbReference type="EMBL" id="SMAK01000002">
    <property type="protein sequence ID" value="TCT12556.1"/>
    <property type="molecule type" value="Genomic_DNA"/>
</dbReference>
<dbReference type="InterPro" id="IPR043428">
    <property type="entry name" value="LivM-like"/>
</dbReference>
<feature type="transmembrane region" description="Helical" evidence="6">
    <location>
        <begin position="64"/>
        <end position="82"/>
    </location>
</feature>
<dbReference type="Pfam" id="PF02653">
    <property type="entry name" value="BPD_transp_2"/>
    <property type="match status" value="1"/>
</dbReference>
<dbReference type="CDD" id="cd06581">
    <property type="entry name" value="TM_PBP1_LivM_like"/>
    <property type="match status" value="1"/>
</dbReference>
<name>A0A4R3MG85_9HYPH</name>
<dbReference type="PANTHER" id="PTHR30482">
    <property type="entry name" value="HIGH-AFFINITY BRANCHED-CHAIN AMINO ACID TRANSPORT SYSTEM PERMEASE"/>
    <property type="match status" value="1"/>
</dbReference>
<reference evidence="7 8" key="1">
    <citation type="submission" date="2019-03" db="EMBL/GenBank/DDBJ databases">
        <title>Genomic Encyclopedia of Type Strains, Phase IV (KMG-IV): sequencing the most valuable type-strain genomes for metagenomic binning, comparative biology and taxonomic classification.</title>
        <authorList>
            <person name="Goeker M."/>
        </authorList>
    </citation>
    <scope>NUCLEOTIDE SEQUENCE [LARGE SCALE GENOMIC DNA]</scope>
    <source>
        <strain evidence="7 8">DSM 19345</strain>
    </source>
</reference>
<feature type="transmembrane region" description="Helical" evidence="6">
    <location>
        <begin position="124"/>
        <end position="144"/>
    </location>
</feature>
<keyword evidence="5 6" id="KW-0472">Membrane</keyword>
<keyword evidence="8" id="KW-1185">Reference proteome</keyword>
<evidence type="ECO:0000313" key="8">
    <source>
        <dbReference type="Proteomes" id="UP000295678"/>
    </source>
</evidence>
<dbReference type="AlphaFoldDB" id="A0A4R3MG85"/>
<dbReference type="GO" id="GO:0015658">
    <property type="term" value="F:branched-chain amino acid transmembrane transporter activity"/>
    <property type="evidence" value="ECO:0007669"/>
    <property type="project" value="InterPro"/>
</dbReference>
<evidence type="ECO:0000256" key="2">
    <source>
        <dbReference type="ARBA" id="ARBA00022475"/>
    </source>
</evidence>
<organism evidence="7 8">
    <name type="scientific">Tepidamorphus gemmatus</name>
    <dbReference type="NCBI Taxonomy" id="747076"/>
    <lineage>
        <taxon>Bacteria</taxon>
        <taxon>Pseudomonadati</taxon>
        <taxon>Pseudomonadota</taxon>
        <taxon>Alphaproteobacteria</taxon>
        <taxon>Hyphomicrobiales</taxon>
        <taxon>Tepidamorphaceae</taxon>
        <taxon>Tepidamorphus</taxon>
    </lineage>
</organism>
<comment type="caution">
    <text evidence="7">The sequence shown here is derived from an EMBL/GenBank/DDBJ whole genome shotgun (WGS) entry which is preliminary data.</text>
</comment>
<evidence type="ECO:0000256" key="6">
    <source>
        <dbReference type="SAM" id="Phobius"/>
    </source>
</evidence>
<protein>
    <submittedName>
        <fullName evidence="7">Amino acid/amide ABC transporter membrane protein 2 (HAAT family)</fullName>
    </submittedName>
</protein>
<keyword evidence="3 6" id="KW-0812">Transmembrane</keyword>
<feature type="transmembrane region" description="Helical" evidence="6">
    <location>
        <begin position="259"/>
        <end position="284"/>
    </location>
</feature>